<keyword evidence="3" id="KW-1185">Reference proteome</keyword>
<dbReference type="OrthoDB" id="3231351at2759"/>
<feature type="region of interest" description="Disordered" evidence="1">
    <location>
        <begin position="191"/>
        <end position="213"/>
    </location>
</feature>
<reference evidence="2" key="1">
    <citation type="submission" date="2020-11" db="EMBL/GenBank/DDBJ databases">
        <authorList>
            <consortium name="DOE Joint Genome Institute"/>
            <person name="Ahrendt S."/>
            <person name="Riley R."/>
            <person name="Andreopoulos W."/>
            <person name="LaButti K."/>
            <person name="Pangilinan J."/>
            <person name="Ruiz-duenas F.J."/>
            <person name="Barrasa J.M."/>
            <person name="Sanchez-Garcia M."/>
            <person name="Camarero S."/>
            <person name="Miyauchi S."/>
            <person name="Serrano A."/>
            <person name="Linde D."/>
            <person name="Babiker R."/>
            <person name="Drula E."/>
            <person name="Ayuso-Fernandez I."/>
            <person name="Pacheco R."/>
            <person name="Padilla G."/>
            <person name="Ferreira P."/>
            <person name="Barriuso J."/>
            <person name="Kellner H."/>
            <person name="Castanera R."/>
            <person name="Alfaro M."/>
            <person name="Ramirez L."/>
            <person name="Pisabarro A.G."/>
            <person name="Kuo A."/>
            <person name="Tritt A."/>
            <person name="Lipzen A."/>
            <person name="He G."/>
            <person name="Yan M."/>
            <person name="Ng V."/>
            <person name="Cullen D."/>
            <person name="Martin F."/>
            <person name="Rosso M.-N."/>
            <person name="Henrissat B."/>
            <person name="Hibbett D."/>
            <person name="Martinez A.T."/>
            <person name="Grigoriev I.V."/>
        </authorList>
    </citation>
    <scope>NUCLEOTIDE SEQUENCE</scope>
    <source>
        <strain evidence="2">AH 44721</strain>
    </source>
</reference>
<proteinExistence type="predicted"/>
<protein>
    <submittedName>
        <fullName evidence="2">Uncharacterized protein</fullName>
    </submittedName>
</protein>
<gene>
    <name evidence="2" type="ORF">CPB84DRAFT_1790749</name>
</gene>
<feature type="region of interest" description="Disordered" evidence="1">
    <location>
        <begin position="308"/>
        <end position="342"/>
    </location>
</feature>
<evidence type="ECO:0000313" key="2">
    <source>
        <dbReference type="EMBL" id="KAF8882601.1"/>
    </source>
</evidence>
<dbReference type="AlphaFoldDB" id="A0A9P5THU4"/>
<dbReference type="EMBL" id="JADNYJ010000121">
    <property type="protein sequence ID" value="KAF8882601.1"/>
    <property type="molecule type" value="Genomic_DNA"/>
</dbReference>
<organism evidence="2 3">
    <name type="scientific">Gymnopilus junonius</name>
    <name type="common">Spectacular rustgill mushroom</name>
    <name type="synonym">Gymnopilus spectabilis subsp. junonius</name>
    <dbReference type="NCBI Taxonomy" id="109634"/>
    <lineage>
        <taxon>Eukaryota</taxon>
        <taxon>Fungi</taxon>
        <taxon>Dikarya</taxon>
        <taxon>Basidiomycota</taxon>
        <taxon>Agaricomycotina</taxon>
        <taxon>Agaricomycetes</taxon>
        <taxon>Agaricomycetidae</taxon>
        <taxon>Agaricales</taxon>
        <taxon>Agaricineae</taxon>
        <taxon>Hymenogastraceae</taxon>
        <taxon>Gymnopilus</taxon>
    </lineage>
</organism>
<sequence>MTHNQTLPTIPWTANKSELIYKLLTELAKKENHVALYGVQKGNKTIGSSKSKVHKEIASVLFPELFSGNEEVLASRVKGKIEDLYSRYKKELKRITVTGGGIGGNDEDPAQSESQEDSVSYFIGDGPDDATPSKARNIWEKINRTFPFFAEMHRYLCGHPNAIPPLVTTGFQPIGEEPLQVLASMEPTEPQLVTNNSVPPTTPVHSSASAEPPKATQVQVTAKKHSAKASSFAITDAAVEKAKSSIQHVQKKTFEERLAAAHHLDKQRLILDQISQVNKKRDQILAFVTANIYSVSKAKCQLPWYQAPKVRSPSPASSSSVRPSSPIQPSSPLLPSSPLHNLSPVQAHSIEWDIEHGESLPHTDSDTF</sequence>
<feature type="region of interest" description="Disordered" evidence="1">
    <location>
        <begin position="97"/>
        <end position="116"/>
    </location>
</feature>
<accession>A0A9P5THU4</accession>
<dbReference type="Proteomes" id="UP000724874">
    <property type="component" value="Unassembled WGS sequence"/>
</dbReference>
<feature type="compositionally biased region" description="Acidic residues" evidence="1">
    <location>
        <begin position="105"/>
        <end position="116"/>
    </location>
</feature>
<evidence type="ECO:0000313" key="3">
    <source>
        <dbReference type="Proteomes" id="UP000724874"/>
    </source>
</evidence>
<feature type="compositionally biased region" description="Low complexity" evidence="1">
    <location>
        <begin position="312"/>
        <end position="342"/>
    </location>
</feature>
<feature type="compositionally biased region" description="Polar residues" evidence="1">
    <location>
        <begin position="191"/>
        <end position="209"/>
    </location>
</feature>
<evidence type="ECO:0000256" key="1">
    <source>
        <dbReference type="SAM" id="MobiDB-lite"/>
    </source>
</evidence>
<name>A0A9P5THU4_GYMJU</name>
<comment type="caution">
    <text evidence="2">The sequence shown here is derived from an EMBL/GenBank/DDBJ whole genome shotgun (WGS) entry which is preliminary data.</text>
</comment>